<keyword evidence="1 4" id="KW-0560">Oxidoreductase</keyword>
<feature type="compositionally biased region" description="Low complexity" evidence="2">
    <location>
        <begin position="409"/>
        <end position="428"/>
    </location>
</feature>
<sequence>MSDKIAIVGAGIIGICTALRALEAGHQVTLIDPQEPGSGCSAGNAGHFATEQVFPLADPALLTQIPAMLLNPHGPLAIRPRYFVKVLPWLWRFIWQMVSTKRRTNTKVLRTLCEAALPAWCSLLHLYDLEHHLILNGSLLVFETTPLKEIQMLQRHYQQEGVEVSLLNRQDLEKLEPELSNTVSHALFFERVGHTANPLALSQALYRKFIELGGSYLQEKVTALTLHQAQWQVNLEASQCCTQKPTSCFDTIVLCAGAHSKQLCGQLGYSVPLEAERGYHLNCVTKHLPQRPIASYERKFIMTPMSMGLRLAGTVEFAGVGAKPNPKRADGFYQHGCALWPRLVQIQDPRVEQNRWMGHRPSLPDSLPVISAAREKNLYFNFGHQHLGLTLAAISAEHVMQLVGANNSQQLDQKQDQNQEQNLDNNQSHWPGAPALSILRFHK</sequence>
<dbReference type="InterPro" id="IPR006076">
    <property type="entry name" value="FAD-dep_OxRdtase"/>
</dbReference>
<gene>
    <name evidence="4" type="ORF">ACFOX3_06050</name>
</gene>
<dbReference type="RefSeq" id="WP_290263926.1">
    <property type="nucleotide sequence ID" value="NZ_JAUFQG010000006.1"/>
</dbReference>
<dbReference type="SUPFAM" id="SSF51905">
    <property type="entry name" value="FAD/NAD(P)-binding domain"/>
    <property type="match status" value="1"/>
</dbReference>
<evidence type="ECO:0000259" key="3">
    <source>
        <dbReference type="Pfam" id="PF01266"/>
    </source>
</evidence>
<evidence type="ECO:0000256" key="2">
    <source>
        <dbReference type="SAM" id="MobiDB-lite"/>
    </source>
</evidence>
<dbReference type="SUPFAM" id="SSF54373">
    <property type="entry name" value="FAD-linked reductases, C-terminal domain"/>
    <property type="match status" value="1"/>
</dbReference>
<name>A0ABV8V373_9GAMM</name>
<dbReference type="PANTHER" id="PTHR13847:SF289">
    <property type="entry name" value="GLYCINE OXIDASE"/>
    <property type="match status" value="1"/>
</dbReference>
<feature type="region of interest" description="Disordered" evidence="2">
    <location>
        <begin position="409"/>
        <end position="432"/>
    </location>
</feature>
<dbReference type="Pfam" id="PF01266">
    <property type="entry name" value="DAO"/>
    <property type="match status" value="1"/>
</dbReference>
<keyword evidence="5" id="KW-1185">Reference proteome</keyword>
<dbReference type="GO" id="GO:0016491">
    <property type="term" value="F:oxidoreductase activity"/>
    <property type="evidence" value="ECO:0007669"/>
    <property type="project" value="UniProtKB-KW"/>
</dbReference>
<accession>A0ABV8V373</accession>
<dbReference type="Gene3D" id="3.50.50.60">
    <property type="entry name" value="FAD/NAD(P)-binding domain"/>
    <property type="match status" value="2"/>
</dbReference>
<proteinExistence type="predicted"/>
<evidence type="ECO:0000256" key="1">
    <source>
        <dbReference type="ARBA" id="ARBA00023002"/>
    </source>
</evidence>
<dbReference type="Gene3D" id="3.30.9.10">
    <property type="entry name" value="D-Amino Acid Oxidase, subunit A, domain 2"/>
    <property type="match status" value="1"/>
</dbReference>
<dbReference type="EC" id="1.-.-.-" evidence="4"/>
<reference evidence="5" key="1">
    <citation type="journal article" date="2019" name="Int. J. Syst. Evol. Microbiol.">
        <title>The Global Catalogue of Microorganisms (GCM) 10K type strain sequencing project: providing services to taxonomists for standard genome sequencing and annotation.</title>
        <authorList>
            <consortium name="The Broad Institute Genomics Platform"/>
            <consortium name="The Broad Institute Genome Sequencing Center for Infectious Disease"/>
            <person name="Wu L."/>
            <person name="Ma J."/>
        </authorList>
    </citation>
    <scope>NUCLEOTIDE SEQUENCE [LARGE SCALE GENOMIC DNA]</scope>
    <source>
        <strain evidence="5">CECT 8570</strain>
    </source>
</reference>
<evidence type="ECO:0000313" key="4">
    <source>
        <dbReference type="EMBL" id="MFC4361856.1"/>
    </source>
</evidence>
<comment type="caution">
    <text evidence="4">The sequence shown here is derived from an EMBL/GenBank/DDBJ whole genome shotgun (WGS) entry which is preliminary data.</text>
</comment>
<organism evidence="4 5">
    <name type="scientific">Simiduia curdlanivorans</name>
    <dbReference type="NCBI Taxonomy" id="1492769"/>
    <lineage>
        <taxon>Bacteria</taxon>
        <taxon>Pseudomonadati</taxon>
        <taxon>Pseudomonadota</taxon>
        <taxon>Gammaproteobacteria</taxon>
        <taxon>Cellvibrionales</taxon>
        <taxon>Cellvibrionaceae</taxon>
        <taxon>Simiduia</taxon>
    </lineage>
</organism>
<dbReference type="PANTHER" id="PTHR13847">
    <property type="entry name" value="SARCOSINE DEHYDROGENASE-RELATED"/>
    <property type="match status" value="1"/>
</dbReference>
<dbReference type="Proteomes" id="UP001595840">
    <property type="component" value="Unassembled WGS sequence"/>
</dbReference>
<feature type="domain" description="FAD dependent oxidoreductase" evidence="3">
    <location>
        <begin position="4"/>
        <end position="401"/>
    </location>
</feature>
<protein>
    <submittedName>
        <fullName evidence="4">NAD(P)/FAD-dependent oxidoreductase</fullName>
        <ecNumber evidence="4">1.-.-.-</ecNumber>
    </submittedName>
</protein>
<dbReference type="EMBL" id="JBHSCX010000004">
    <property type="protein sequence ID" value="MFC4361856.1"/>
    <property type="molecule type" value="Genomic_DNA"/>
</dbReference>
<evidence type="ECO:0000313" key="5">
    <source>
        <dbReference type="Proteomes" id="UP001595840"/>
    </source>
</evidence>
<dbReference type="InterPro" id="IPR036188">
    <property type="entry name" value="FAD/NAD-bd_sf"/>
</dbReference>